<dbReference type="Gene3D" id="1.25.40.80">
    <property type="match status" value="1"/>
</dbReference>
<dbReference type="EMBL" id="JACTNG010000010">
    <property type="protein sequence ID" value="MBO1080730.1"/>
    <property type="molecule type" value="Genomic_DNA"/>
</dbReference>
<sequence>MQHSFVLTRAFALQRLTHVLPRTGRAYADGRDIDRGAEAEPSTTALSPWLRRRLLLEEEVIDAALAMHGPAAAGKFVEEVFWRSYFKGHLETHPSIWTDYLALTAQGQARLATQSGLRRVYEDAIAGRTGIDGFDHWARQLVETGWLHNHARMWFASIWIFTLRLPWALGAAFFLRHLLDGDPASNTLSWRWAGGLHTRGKPYVARVENIHRYTEGRFSPQHLDENPVPLEEEALHPALPLQPADQAPRGEVALLLHLDDLHPESLMLGDARVVRVGGLLVHAPQAAEAVRRADEVAMTDALARAAAWFGCPAGLATPGWEAGLPIITAWAPVGPSAAVLPAGCTRIRREWDSQVWPYATRGYFQVRKMIPACMKVPRHQS</sequence>
<reference evidence="5 6" key="1">
    <citation type="submission" date="2020-09" db="EMBL/GenBank/DDBJ databases">
        <title>Roseomonas.</title>
        <authorList>
            <person name="Zhu W."/>
        </authorList>
    </citation>
    <scope>NUCLEOTIDE SEQUENCE [LARGE SCALE GENOMIC DNA]</scope>
    <source>
        <strain evidence="5 6">573</strain>
    </source>
</reference>
<dbReference type="Proteomes" id="UP001518989">
    <property type="component" value="Unassembled WGS sequence"/>
</dbReference>
<evidence type="ECO:0000256" key="2">
    <source>
        <dbReference type="ARBA" id="ARBA00022630"/>
    </source>
</evidence>
<dbReference type="InterPro" id="IPR005101">
    <property type="entry name" value="Cryptochr/Photolyase_FAD-bd"/>
</dbReference>
<evidence type="ECO:0000256" key="3">
    <source>
        <dbReference type="ARBA" id="ARBA00022827"/>
    </source>
</evidence>
<comment type="cofactor">
    <cofactor evidence="1">
        <name>FAD</name>
        <dbReference type="ChEBI" id="CHEBI:57692"/>
    </cofactor>
</comment>
<evidence type="ECO:0000256" key="1">
    <source>
        <dbReference type="ARBA" id="ARBA00001974"/>
    </source>
</evidence>
<accession>A0ABS3KTC4</accession>
<dbReference type="Pfam" id="PF03441">
    <property type="entry name" value="FAD_binding_7"/>
    <property type="match status" value="1"/>
</dbReference>
<keyword evidence="2" id="KW-0285">Flavoprotein</keyword>
<evidence type="ECO:0000313" key="6">
    <source>
        <dbReference type="Proteomes" id="UP001518989"/>
    </source>
</evidence>
<keyword evidence="6" id="KW-1185">Reference proteome</keyword>
<dbReference type="InterPro" id="IPR036134">
    <property type="entry name" value="Crypto/Photolyase_FAD-like_sf"/>
</dbReference>
<evidence type="ECO:0000313" key="5">
    <source>
        <dbReference type="EMBL" id="MBO1080730.1"/>
    </source>
</evidence>
<dbReference type="InterPro" id="IPR002081">
    <property type="entry name" value="Cryptochrome/DNA_photolyase_1"/>
</dbReference>
<feature type="domain" description="Cryptochrome/DNA photolyase FAD-binding" evidence="4">
    <location>
        <begin position="76"/>
        <end position="211"/>
    </location>
</feature>
<name>A0ABS3KTC4_9PROT</name>
<gene>
    <name evidence="5" type="ORF">IAI61_16925</name>
</gene>
<evidence type="ECO:0000259" key="4">
    <source>
        <dbReference type="Pfam" id="PF03441"/>
    </source>
</evidence>
<comment type="caution">
    <text evidence="5">The sequence shown here is derived from an EMBL/GenBank/DDBJ whole genome shotgun (WGS) entry which is preliminary data.</text>
</comment>
<dbReference type="Gene3D" id="1.10.579.10">
    <property type="entry name" value="DNA Cyclobutane Dipyrimidine Photolyase, subunit A, domain 3"/>
    <property type="match status" value="1"/>
</dbReference>
<dbReference type="PANTHER" id="PTHR11455">
    <property type="entry name" value="CRYPTOCHROME"/>
    <property type="match status" value="1"/>
</dbReference>
<dbReference type="PANTHER" id="PTHR11455:SF9">
    <property type="entry name" value="CRYPTOCHROME CIRCADIAN CLOCK 5 ISOFORM X1"/>
    <property type="match status" value="1"/>
</dbReference>
<protein>
    <submittedName>
        <fullName evidence="5">Deoxyribodipyrimidine photolyase</fullName>
    </submittedName>
</protein>
<organism evidence="5 6">
    <name type="scientific">Roseomonas haemaphysalidis</name>
    <dbReference type="NCBI Taxonomy" id="2768162"/>
    <lineage>
        <taxon>Bacteria</taxon>
        <taxon>Pseudomonadati</taxon>
        <taxon>Pseudomonadota</taxon>
        <taxon>Alphaproteobacteria</taxon>
        <taxon>Acetobacterales</taxon>
        <taxon>Roseomonadaceae</taxon>
        <taxon>Roseomonas</taxon>
    </lineage>
</organism>
<dbReference type="SUPFAM" id="SSF48173">
    <property type="entry name" value="Cryptochrome/photolyase FAD-binding domain"/>
    <property type="match status" value="1"/>
</dbReference>
<keyword evidence="3" id="KW-0274">FAD</keyword>
<dbReference type="RefSeq" id="WP_207418912.1">
    <property type="nucleotide sequence ID" value="NZ_CP061177.1"/>
</dbReference>
<proteinExistence type="predicted"/>